<dbReference type="PROSITE" id="PS51141">
    <property type="entry name" value="ZF_SBP"/>
    <property type="match status" value="1"/>
</dbReference>
<feature type="compositionally biased region" description="Gly residues" evidence="4">
    <location>
        <begin position="108"/>
        <end position="117"/>
    </location>
</feature>
<sequence>MAAPAEAPAAAHHQPSPARARGSSARCQICEVDLSTERIFFRRYRACPQHVHADQIELEGRPHRFCQQCGRFHRLECFDGDKRSCREQLAQHAARRRYLYRLRHGGGGSEGGGGAASGGHARSSGGKSSGGGPSASSGSEQGGQLDASAAAADTLLNYLPLPTAKCQRTAELAGPALAPQPQQAPEPPHLPLPLSPPPQQLQQMQQQLQQCAPEWQQQQMQQSVADWQQQQAPAPQQQHAPFAWQRTDSSKSAQQPPWQRTDSGKSAAQPPWQRTDSGKSAQGQPPWQRADSGLSGLSSTYRISGFLEAAAAAAMAAVAPELGTPRSAAGEPPPGHHACQSAQQHTPSPSPQPAAAAPPPQQGQQQEEEERLLEQQQQRLLAAELNRWVDEQLQQSPAEERRLLAPLDSLPLRGSPARRSHPTAGPRPAAGAARPARVRSAFSPPSAAAAAWLPPPRADVQELWGRLWQAVQPAGLGPPPLALPQLGGAAGQPRLVLRPVPRRVGVLAPSLSAAVAAGQLPLGVAAAQAQPLAALMRQMQRQTGPLQAHELLQVLERLQPPPALVAVPMAPPAPPAPPPPANSQLLSLLASAAPSLLF</sequence>
<evidence type="ECO:0000256" key="4">
    <source>
        <dbReference type="SAM" id="MobiDB-lite"/>
    </source>
</evidence>
<feature type="compositionally biased region" description="Low complexity" evidence="4">
    <location>
        <begin position="200"/>
        <end position="241"/>
    </location>
</feature>
<feature type="compositionally biased region" description="Polar residues" evidence="4">
    <location>
        <begin position="246"/>
        <end position="285"/>
    </location>
</feature>
<dbReference type="KEGG" id="cvr:CHLNCDRAFT_57007"/>
<dbReference type="OrthoDB" id="515760at2759"/>
<dbReference type="Pfam" id="PF03110">
    <property type="entry name" value="SBP"/>
    <property type="match status" value="1"/>
</dbReference>
<dbReference type="GO" id="GO:0003677">
    <property type="term" value="F:DNA binding"/>
    <property type="evidence" value="ECO:0007669"/>
    <property type="project" value="InterPro"/>
</dbReference>
<accession>E1Z7A1</accession>
<proteinExistence type="predicted"/>
<feature type="domain" description="SBP-type" evidence="5">
    <location>
        <begin position="24"/>
        <end position="99"/>
    </location>
</feature>
<dbReference type="PANTHER" id="PTHR31251:SF169">
    <property type="entry name" value="SQUAMOSA PROMOTER-BINDING-LIKE PROTEIN 8"/>
    <property type="match status" value="1"/>
</dbReference>
<dbReference type="AlphaFoldDB" id="E1Z7A1"/>
<feature type="region of interest" description="Disordered" evidence="4">
    <location>
        <begin position="399"/>
        <end position="441"/>
    </location>
</feature>
<evidence type="ECO:0000256" key="3">
    <source>
        <dbReference type="ARBA" id="ARBA00022833"/>
    </source>
</evidence>
<feature type="compositionally biased region" description="Pro residues" evidence="4">
    <location>
        <begin position="348"/>
        <end position="361"/>
    </location>
</feature>
<feature type="region of interest" description="Disordered" evidence="4">
    <location>
        <begin position="1"/>
        <end position="20"/>
    </location>
</feature>
<evidence type="ECO:0000313" key="6">
    <source>
        <dbReference type="EMBL" id="EFN57881.1"/>
    </source>
</evidence>
<keyword evidence="3" id="KW-0862">Zinc</keyword>
<feature type="region of interest" description="Disordered" evidence="4">
    <location>
        <begin position="323"/>
        <end position="376"/>
    </location>
</feature>
<feature type="region of interest" description="Disordered" evidence="4">
    <location>
        <begin position="177"/>
        <end position="293"/>
    </location>
</feature>
<gene>
    <name evidence="6" type="ORF">CHLNCDRAFT_57007</name>
</gene>
<keyword evidence="1" id="KW-0479">Metal-binding</keyword>
<dbReference type="PANTHER" id="PTHR31251">
    <property type="entry name" value="SQUAMOSA PROMOTER-BINDING-LIKE PROTEIN 4"/>
    <property type="match status" value="1"/>
</dbReference>
<reference evidence="6 7" key="1">
    <citation type="journal article" date="2010" name="Plant Cell">
        <title>The Chlorella variabilis NC64A genome reveals adaptation to photosymbiosis, coevolution with viruses, and cryptic sex.</title>
        <authorList>
            <person name="Blanc G."/>
            <person name="Duncan G."/>
            <person name="Agarkova I."/>
            <person name="Borodovsky M."/>
            <person name="Gurnon J."/>
            <person name="Kuo A."/>
            <person name="Lindquist E."/>
            <person name="Lucas S."/>
            <person name="Pangilinan J."/>
            <person name="Polle J."/>
            <person name="Salamov A."/>
            <person name="Terry A."/>
            <person name="Yamada T."/>
            <person name="Dunigan D.D."/>
            <person name="Grigoriev I.V."/>
            <person name="Claverie J.M."/>
            <person name="Van Etten J.L."/>
        </authorList>
    </citation>
    <scope>NUCLEOTIDE SEQUENCE [LARGE SCALE GENOMIC DNA]</scope>
    <source>
        <strain evidence="6 7">NC64A</strain>
    </source>
</reference>
<dbReference type="SUPFAM" id="SSF103612">
    <property type="entry name" value="SBT domain"/>
    <property type="match status" value="1"/>
</dbReference>
<dbReference type="GO" id="GO:0008270">
    <property type="term" value="F:zinc ion binding"/>
    <property type="evidence" value="ECO:0007669"/>
    <property type="project" value="UniProtKB-KW"/>
</dbReference>
<evidence type="ECO:0000256" key="2">
    <source>
        <dbReference type="ARBA" id="ARBA00022771"/>
    </source>
</evidence>
<dbReference type="InterPro" id="IPR044817">
    <property type="entry name" value="SBP-like"/>
</dbReference>
<feature type="compositionally biased region" description="Low complexity" evidence="4">
    <location>
        <begin position="134"/>
        <end position="146"/>
    </location>
</feature>
<dbReference type="Gene3D" id="4.10.1100.10">
    <property type="entry name" value="Transcription factor, SBP-box domain"/>
    <property type="match status" value="1"/>
</dbReference>
<dbReference type="RefSeq" id="XP_005849983.1">
    <property type="nucleotide sequence ID" value="XM_005849921.1"/>
</dbReference>
<evidence type="ECO:0000259" key="5">
    <source>
        <dbReference type="PROSITE" id="PS51141"/>
    </source>
</evidence>
<dbReference type="GO" id="GO:0005634">
    <property type="term" value="C:nucleus"/>
    <property type="evidence" value="ECO:0007669"/>
    <property type="project" value="InterPro"/>
</dbReference>
<dbReference type="Proteomes" id="UP000008141">
    <property type="component" value="Unassembled WGS sequence"/>
</dbReference>
<organism evidence="7">
    <name type="scientific">Chlorella variabilis</name>
    <name type="common">Green alga</name>
    <dbReference type="NCBI Taxonomy" id="554065"/>
    <lineage>
        <taxon>Eukaryota</taxon>
        <taxon>Viridiplantae</taxon>
        <taxon>Chlorophyta</taxon>
        <taxon>core chlorophytes</taxon>
        <taxon>Trebouxiophyceae</taxon>
        <taxon>Chlorellales</taxon>
        <taxon>Chlorellaceae</taxon>
        <taxon>Chlorella clade</taxon>
        <taxon>Chlorella</taxon>
    </lineage>
</organism>
<keyword evidence="2" id="KW-0863">Zinc-finger</keyword>
<dbReference type="GeneID" id="17357555"/>
<feature type="region of interest" description="Disordered" evidence="4">
    <location>
        <begin position="108"/>
        <end position="146"/>
    </location>
</feature>
<dbReference type="STRING" id="554065.E1Z7A1"/>
<dbReference type="InterPro" id="IPR036893">
    <property type="entry name" value="SBP_sf"/>
</dbReference>
<protein>
    <recommendedName>
        <fullName evidence="5">SBP-type domain-containing protein</fullName>
    </recommendedName>
</protein>
<evidence type="ECO:0000313" key="7">
    <source>
        <dbReference type="Proteomes" id="UP000008141"/>
    </source>
</evidence>
<evidence type="ECO:0000256" key="1">
    <source>
        <dbReference type="ARBA" id="ARBA00022723"/>
    </source>
</evidence>
<dbReference type="eggNOG" id="ENOG502QS71">
    <property type="taxonomic scope" value="Eukaryota"/>
</dbReference>
<dbReference type="EMBL" id="GL433838">
    <property type="protein sequence ID" value="EFN57881.1"/>
    <property type="molecule type" value="Genomic_DNA"/>
</dbReference>
<feature type="compositionally biased region" description="Low complexity" evidence="4">
    <location>
        <begin position="424"/>
        <end position="441"/>
    </location>
</feature>
<dbReference type="InterPro" id="IPR004333">
    <property type="entry name" value="SBP_dom"/>
</dbReference>
<dbReference type="InParanoid" id="E1Z7A1"/>
<feature type="compositionally biased region" description="Pro residues" evidence="4">
    <location>
        <begin position="182"/>
        <end position="199"/>
    </location>
</feature>
<name>E1Z7A1_CHLVA</name>
<keyword evidence="7" id="KW-1185">Reference proteome</keyword>